<evidence type="ECO:0000256" key="4">
    <source>
        <dbReference type="ARBA" id="ARBA00023136"/>
    </source>
</evidence>
<comment type="subcellular location">
    <subcellularLocation>
        <location evidence="1">Membrane</location>
        <topology evidence="1">Multi-pass membrane protein</topology>
    </subcellularLocation>
</comment>
<protein>
    <submittedName>
        <fullName evidence="7">ABC-type Na+ efflux pump, permease component</fullName>
    </submittedName>
</protein>
<dbReference type="eggNOG" id="COG1668">
    <property type="taxonomic scope" value="Bacteria"/>
</dbReference>
<keyword evidence="3 5" id="KW-1133">Transmembrane helix</keyword>
<dbReference type="OrthoDB" id="9768837at2"/>
<dbReference type="RefSeq" id="WP_009839157.1">
    <property type="nucleotide sequence ID" value="NZ_AAOH01000008.1"/>
</dbReference>
<comment type="caution">
    <text evidence="7">The sequence shown here is derived from an EMBL/GenBank/DDBJ whole genome shotgun (WGS) entry which is preliminary data.</text>
</comment>
<feature type="transmembrane region" description="Helical" evidence="5">
    <location>
        <begin position="264"/>
        <end position="289"/>
    </location>
</feature>
<feature type="transmembrane region" description="Helical" evidence="5">
    <location>
        <begin position="348"/>
        <end position="365"/>
    </location>
</feature>
<reference evidence="7 8" key="1">
    <citation type="submission" date="2006-02" db="EMBL/GenBank/DDBJ databases">
        <authorList>
            <person name="Moran M.A."/>
            <person name="Kjelleberg S."/>
            <person name="Egan S."/>
            <person name="Saunders N."/>
            <person name="Thomas T."/>
            <person name="Ferriera S."/>
            <person name="Johnson J."/>
            <person name="Kravitz S."/>
            <person name="Halpern A."/>
            <person name="Remington K."/>
            <person name="Beeson K."/>
            <person name="Tran B."/>
            <person name="Rogers Y.-H."/>
            <person name="Friedman R."/>
            <person name="Venter J.C."/>
        </authorList>
    </citation>
    <scope>NUCLEOTIDE SEQUENCE [LARGE SCALE GENOMIC DNA]</scope>
    <source>
        <strain evidence="7 8">D2</strain>
    </source>
</reference>
<evidence type="ECO:0000256" key="5">
    <source>
        <dbReference type="SAM" id="Phobius"/>
    </source>
</evidence>
<dbReference type="Pfam" id="PF12698">
    <property type="entry name" value="ABC2_membrane_3"/>
    <property type="match status" value="1"/>
</dbReference>
<proteinExistence type="predicted"/>
<dbReference type="InterPro" id="IPR013525">
    <property type="entry name" value="ABC2_TM"/>
</dbReference>
<name>A4CEA2_9GAMM</name>
<evidence type="ECO:0000256" key="2">
    <source>
        <dbReference type="ARBA" id="ARBA00022692"/>
    </source>
</evidence>
<dbReference type="HOGENOM" id="CLU_692185_0_0_6"/>
<accession>A4CEA2</accession>
<dbReference type="Proteomes" id="UP000006201">
    <property type="component" value="Unassembled WGS sequence"/>
</dbReference>
<keyword evidence="4 5" id="KW-0472">Membrane</keyword>
<dbReference type="GO" id="GO:0140359">
    <property type="term" value="F:ABC-type transporter activity"/>
    <property type="evidence" value="ECO:0007669"/>
    <property type="project" value="InterPro"/>
</dbReference>
<sequence length="395" mass="44116">MSQLNKTLLVAKWEFMHFFKWKQEIISKLVMLGIAAVVFFWHSSQEFVATQYQVAVIAEHAPNGEIDDFVFTQSSLPKEQLLAQLKSGEIDALLIAQQTKSEVATFDLYSQGKHGWQGDLADVLERHYAAQVTKQLGLSESQLAQLQHPVFIHNQYLDSQVKTEDKASSFTAIGVLILMAIGIFVSFAQIFVSITGEKQQRVTEQLYACMDAQTWIDGKILGQMLLALKAMAGTLISMVLGFSFMQVIIRGQGLDLSFIDWPLLPWLLIFASLGLYLATAFMAAVAAAIDDPNHSGKSSFMMLPLVPMILTFIVMDSPSGWALTMLSYFPLTSFAAMPVKMALVEVSIWQPILSIVLIVLTCWYARRLAGRMFKMGMVMYGKEPSVKQMVKWALS</sequence>
<feature type="transmembrane region" description="Helical" evidence="5">
    <location>
        <begin position="170"/>
        <end position="192"/>
    </location>
</feature>
<dbReference type="AlphaFoldDB" id="A4CEA2"/>
<organism evidence="7 8">
    <name type="scientific">Pseudoalteromonas tunicata D2</name>
    <dbReference type="NCBI Taxonomy" id="87626"/>
    <lineage>
        <taxon>Bacteria</taxon>
        <taxon>Pseudomonadati</taxon>
        <taxon>Pseudomonadota</taxon>
        <taxon>Gammaproteobacteria</taxon>
        <taxon>Alteromonadales</taxon>
        <taxon>Pseudoalteromonadaceae</taxon>
        <taxon>Pseudoalteromonas</taxon>
    </lineage>
</organism>
<dbReference type="STRING" id="87626.PTD2_10048"/>
<evidence type="ECO:0000259" key="6">
    <source>
        <dbReference type="Pfam" id="PF12698"/>
    </source>
</evidence>
<evidence type="ECO:0000256" key="1">
    <source>
        <dbReference type="ARBA" id="ARBA00004141"/>
    </source>
</evidence>
<feature type="transmembrane region" description="Helical" evidence="5">
    <location>
        <begin position="25"/>
        <end position="42"/>
    </location>
</feature>
<gene>
    <name evidence="7" type="ORF">PTD2_10048</name>
</gene>
<evidence type="ECO:0000256" key="3">
    <source>
        <dbReference type="ARBA" id="ARBA00022989"/>
    </source>
</evidence>
<feature type="transmembrane region" description="Helical" evidence="5">
    <location>
        <begin position="226"/>
        <end position="249"/>
    </location>
</feature>
<keyword evidence="2 5" id="KW-0812">Transmembrane</keyword>
<evidence type="ECO:0000313" key="7">
    <source>
        <dbReference type="EMBL" id="EAR26914.1"/>
    </source>
</evidence>
<dbReference type="EMBL" id="AAOH01000008">
    <property type="protein sequence ID" value="EAR26914.1"/>
    <property type="molecule type" value="Genomic_DNA"/>
</dbReference>
<feature type="transmembrane region" description="Helical" evidence="5">
    <location>
        <begin position="301"/>
        <end position="328"/>
    </location>
</feature>
<dbReference type="GO" id="GO:0016020">
    <property type="term" value="C:membrane"/>
    <property type="evidence" value="ECO:0007669"/>
    <property type="project" value="UniProtKB-SubCell"/>
</dbReference>
<feature type="domain" description="ABC-2 type transporter transmembrane" evidence="6">
    <location>
        <begin position="64"/>
        <end position="361"/>
    </location>
</feature>
<keyword evidence="8" id="KW-1185">Reference proteome</keyword>
<evidence type="ECO:0000313" key="8">
    <source>
        <dbReference type="Proteomes" id="UP000006201"/>
    </source>
</evidence>